<comment type="catalytic activity">
    <reaction evidence="1">
        <text>Cleavage of peptide bonds with very broad specificity.</text>
        <dbReference type="EC" id="3.4.25.1"/>
    </reaction>
</comment>
<evidence type="ECO:0000256" key="7">
    <source>
        <dbReference type="ARBA" id="ARBA00022801"/>
    </source>
</evidence>
<feature type="region of interest" description="Disordered" evidence="10">
    <location>
        <begin position="1"/>
        <end position="27"/>
    </location>
</feature>
<evidence type="ECO:0000256" key="5">
    <source>
        <dbReference type="ARBA" id="ARBA00022670"/>
    </source>
</evidence>
<evidence type="ECO:0000256" key="2">
    <source>
        <dbReference type="ARBA" id="ARBA00004123"/>
    </source>
</evidence>
<sequence length="244" mass="26084">RSSPASGSALATWKSGGGAGSVPALGPEAIAPDWESQEVSTGTTIVAIQFEGGVVLEADSRTTTGSYIANRVTDKLTPIHDRIFCCHSCSAADTQAVDDAVTYQLGFHSIELNEPPLLYTAASLFKEMCYLYQEELMAGIITAGWDPQEGGQVYSVPLGGYDGKAVLCHWGLWELLYLGLCRHYLPGRHDQGRVSANALTSAMEQDGSSRGVIRLAAIQELGVERQVLLGDQIPKFTIATLLPP</sequence>
<dbReference type="EC" id="3.4.25.1" evidence="3"/>
<evidence type="ECO:0000256" key="10">
    <source>
        <dbReference type="SAM" id="MobiDB-lite"/>
    </source>
</evidence>
<evidence type="ECO:0000256" key="4">
    <source>
        <dbReference type="ARBA" id="ARBA00022490"/>
    </source>
</evidence>
<comment type="subcellular location">
    <subcellularLocation>
        <location evidence="2">Nucleus</location>
    </subcellularLocation>
</comment>
<dbReference type="Ensembl" id="ENSPTIT00000017814.1">
    <property type="protein sequence ID" value="ENSPTIP00000013743.1"/>
    <property type="gene ID" value="ENSPTIG00000013371.1"/>
</dbReference>
<evidence type="ECO:0000256" key="1">
    <source>
        <dbReference type="ARBA" id="ARBA00001198"/>
    </source>
</evidence>
<evidence type="ECO:0000256" key="8">
    <source>
        <dbReference type="ARBA" id="ARBA00022942"/>
    </source>
</evidence>
<accession>A0A8C9K3X6</accession>
<keyword evidence="5" id="KW-0645">Protease</keyword>
<dbReference type="PANTHER" id="PTHR32194:SF14">
    <property type="entry name" value="PROTEASOME SUBUNIT BETA"/>
    <property type="match status" value="1"/>
</dbReference>
<dbReference type="Proteomes" id="UP000675900">
    <property type="component" value="Unassembled WGS sequence"/>
</dbReference>
<evidence type="ECO:0000256" key="9">
    <source>
        <dbReference type="PIRSR" id="PIRSR600243-1"/>
    </source>
</evidence>
<protein>
    <recommendedName>
        <fullName evidence="3">proteasome endopeptidase complex</fullName>
        <ecNumber evidence="3">3.4.25.1</ecNumber>
    </recommendedName>
</protein>
<evidence type="ECO:0000313" key="11">
    <source>
        <dbReference type="Ensembl" id="ENSPTIP00000013743.1"/>
    </source>
</evidence>
<dbReference type="PRINTS" id="PR00141">
    <property type="entry name" value="PROTEASOME"/>
</dbReference>
<name>A0A8C9K3X6_PANTA</name>
<keyword evidence="8" id="KW-0647">Proteasome</keyword>
<evidence type="ECO:0000256" key="6">
    <source>
        <dbReference type="ARBA" id="ARBA00022698"/>
    </source>
</evidence>
<feature type="active site" description="Nucleophile" evidence="9">
    <location>
        <position position="43"/>
    </location>
</feature>
<dbReference type="GO" id="GO:0004298">
    <property type="term" value="F:threonine-type endopeptidase activity"/>
    <property type="evidence" value="ECO:0007669"/>
    <property type="project" value="UniProtKB-KW"/>
</dbReference>
<dbReference type="GO" id="GO:0051603">
    <property type="term" value="P:proteolysis involved in protein catabolic process"/>
    <property type="evidence" value="ECO:0007669"/>
    <property type="project" value="InterPro"/>
</dbReference>
<reference evidence="11" key="2">
    <citation type="submission" date="2025-09" db="UniProtKB">
        <authorList>
            <consortium name="Ensembl"/>
        </authorList>
    </citation>
    <scope>IDENTIFICATION</scope>
</reference>
<dbReference type="GO" id="GO:0005737">
    <property type="term" value="C:cytoplasm"/>
    <property type="evidence" value="ECO:0007669"/>
    <property type="project" value="TreeGrafter"/>
</dbReference>
<reference evidence="11" key="1">
    <citation type="submission" date="2025-08" db="UniProtKB">
        <authorList>
            <consortium name="Ensembl"/>
        </authorList>
    </citation>
    <scope>IDENTIFICATION</scope>
</reference>
<dbReference type="SUPFAM" id="SSF56235">
    <property type="entry name" value="N-terminal nucleophile aminohydrolases (Ntn hydrolases)"/>
    <property type="match status" value="1"/>
</dbReference>
<proteinExistence type="predicted"/>
<dbReference type="GO" id="GO:0005839">
    <property type="term" value="C:proteasome core complex"/>
    <property type="evidence" value="ECO:0007669"/>
    <property type="project" value="InterPro"/>
</dbReference>
<keyword evidence="7" id="KW-0378">Hydrolase</keyword>
<dbReference type="InterPro" id="IPR023333">
    <property type="entry name" value="Proteasome_suB-type"/>
</dbReference>
<evidence type="ECO:0000313" key="12">
    <source>
        <dbReference type="Proteomes" id="UP000675900"/>
    </source>
</evidence>
<dbReference type="GeneTree" id="ENSGT00940000155114"/>
<keyword evidence="4" id="KW-0963">Cytoplasm</keyword>
<dbReference type="GO" id="GO:0005634">
    <property type="term" value="C:nucleus"/>
    <property type="evidence" value="ECO:0007669"/>
    <property type="project" value="UniProtKB-SubCell"/>
</dbReference>
<dbReference type="Pfam" id="PF00227">
    <property type="entry name" value="Proteasome"/>
    <property type="match status" value="1"/>
</dbReference>
<dbReference type="InterPro" id="IPR000243">
    <property type="entry name" value="Pept_T1A_subB"/>
</dbReference>
<dbReference type="InterPro" id="IPR001353">
    <property type="entry name" value="Proteasome_sua/b"/>
</dbReference>
<organism evidence="11 12">
    <name type="scientific">Panthera tigris altaica</name>
    <name type="common">Siberian tiger</name>
    <dbReference type="NCBI Taxonomy" id="74533"/>
    <lineage>
        <taxon>Eukaryota</taxon>
        <taxon>Metazoa</taxon>
        <taxon>Chordata</taxon>
        <taxon>Craniata</taxon>
        <taxon>Vertebrata</taxon>
        <taxon>Euteleostomi</taxon>
        <taxon>Mammalia</taxon>
        <taxon>Eutheria</taxon>
        <taxon>Laurasiatheria</taxon>
        <taxon>Carnivora</taxon>
        <taxon>Feliformia</taxon>
        <taxon>Felidae</taxon>
        <taxon>Pantherinae</taxon>
        <taxon>Panthera</taxon>
    </lineage>
</organism>
<evidence type="ECO:0000256" key="3">
    <source>
        <dbReference type="ARBA" id="ARBA00012039"/>
    </source>
</evidence>
<dbReference type="InterPro" id="IPR029055">
    <property type="entry name" value="Ntn_hydrolases_N"/>
</dbReference>
<dbReference type="AlphaFoldDB" id="A0A8C9K3X6"/>
<dbReference type="Gene3D" id="3.60.20.10">
    <property type="entry name" value="Glutamine Phosphoribosylpyrophosphate, subunit 1, domain 1"/>
    <property type="match status" value="1"/>
</dbReference>
<keyword evidence="6" id="KW-0888">Threonine protease</keyword>
<keyword evidence="12" id="KW-1185">Reference proteome</keyword>
<dbReference type="PANTHER" id="PTHR32194">
    <property type="entry name" value="METALLOPROTEASE TLDD"/>
    <property type="match status" value="1"/>
</dbReference>